<protein>
    <submittedName>
        <fullName evidence="1">Uncharacterized protein</fullName>
    </submittedName>
</protein>
<reference evidence="2" key="1">
    <citation type="journal article" date="2023" name="Front. Plant Sci.">
        <title>Chromosomal-level genome assembly of Melastoma candidum provides insights into trichome evolution.</title>
        <authorList>
            <person name="Zhong Y."/>
            <person name="Wu W."/>
            <person name="Sun C."/>
            <person name="Zou P."/>
            <person name="Liu Y."/>
            <person name="Dai S."/>
            <person name="Zhou R."/>
        </authorList>
    </citation>
    <scope>NUCLEOTIDE SEQUENCE [LARGE SCALE GENOMIC DNA]</scope>
</reference>
<evidence type="ECO:0000313" key="2">
    <source>
        <dbReference type="Proteomes" id="UP001057402"/>
    </source>
</evidence>
<organism evidence="1 2">
    <name type="scientific">Melastoma candidum</name>
    <dbReference type="NCBI Taxonomy" id="119954"/>
    <lineage>
        <taxon>Eukaryota</taxon>
        <taxon>Viridiplantae</taxon>
        <taxon>Streptophyta</taxon>
        <taxon>Embryophyta</taxon>
        <taxon>Tracheophyta</taxon>
        <taxon>Spermatophyta</taxon>
        <taxon>Magnoliopsida</taxon>
        <taxon>eudicotyledons</taxon>
        <taxon>Gunneridae</taxon>
        <taxon>Pentapetalae</taxon>
        <taxon>rosids</taxon>
        <taxon>malvids</taxon>
        <taxon>Myrtales</taxon>
        <taxon>Melastomataceae</taxon>
        <taxon>Melastomatoideae</taxon>
        <taxon>Melastomateae</taxon>
        <taxon>Melastoma</taxon>
    </lineage>
</organism>
<name>A0ACB9NWN3_9MYRT</name>
<evidence type="ECO:0000313" key="1">
    <source>
        <dbReference type="EMBL" id="KAI4339979.1"/>
    </source>
</evidence>
<accession>A0ACB9NWN3</accession>
<comment type="caution">
    <text evidence="1">The sequence shown here is derived from an EMBL/GenBank/DDBJ whole genome shotgun (WGS) entry which is preliminary data.</text>
</comment>
<dbReference type="EMBL" id="CM042886">
    <property type="protein sequence ID" value="KAI4339979.1"/>
    <property type="molecule type" value="Genomic_DNA"/>
</dbReference>
<dbReference type="Proteomes" id="UP001057402">
    <property type="component" value="Chromosome 7"/>
</dbReference>
<sequence length="415" mass="47423">MFSNTMNRRRPDKGANLEAVISSSAKTLVAGMIKMEGTGMRDVLVVDPETEFLESKTKTGDEWEIYKENVRPLKRGRKVEVLNLALRAHQDCQLRKELLEKRRGFIKAIDDYDGDDPLQPWIECIKWVQESFPAGGESSGVVVLYEQCARAFWDSERYKNDLRYLKVWLEYAEHCKDAEVIYAFLDENDIGKKHSLFYVSYARHMESKDKVKAANEILNRGISSNAQPIKKLEDAFRKFLARSLSRPPVDDEEEDCSVPNRSFGTDLTMGGNSRRSQRNYDQASDKQMAKRVPLGIYQDKNSDISSSHSPNDASKKGLGPWKDIGARIERNKENNPMPSKWTSYKKPSVVAAGREVVASSASIEVYVDEDCKQTAGDLPRPSKAELGQNERDIRMKEEMLRKHPLHNFPIKRLPR</sequence>
<gene>
    <name evidence="1" type="ORF">MLD38_024861</name>
</gene>
<proteinExistence type="predicted"/>
<keyword evidence="2" id="KW-1185">Reference proteome</keyword>